<dbReference type="PANTHER" id="PTHR31549">
    <property type="entry name" value="PROTEIN, PUTATIVE (DUF247)-RELATED-RELATED"/>
    <property type="match status" value="1"/>
</dbReference>
<name>A0A9Q1GN10_9CARY</name>
<evidence type="ECO:0000313" key="2">
    <source>
        <dbReference type="Proteomes" id="UP001153076"/>
    </source>
</evidence>
<dbReference type="AlphaFoldDB" id="A0A9Q1GN10"/>
<protein>
    <submittedName>
        <fullName evidence="1">Uncharacterized protein</fullName>
    </submittedName>
</protein>
<dbReference type="EMBL" id="JAKOGI010002361">
    <property type="protein sequence ID" value="KAJ8422169.1"/>
    <property type="molecule type" value="Genomic_DNA"/>
</dbReference>
<gene>
    <name evidence="1" type="ORF">Cgig2_011947</name>
</gene>
<keyword evidence="2" id="KW-1185">Reference proteome</keyword>
<comment type="caution">
    <text evidence="1">The sequence shown here is derived from an EMBL/GenBank/DDBJ whole genome shotgun (WGS) entry which is preliminary data.</text>
</comment>
<evidence type="ECO:0000313" key="1">
    <source>
        <dbReference type="EMBL" id="KAJ8422169.1"/>
    </source>
</evidence>
<accession>A0A9Q1GN10</accession>
<dbReference type="PANTHER" id="PTHR31549:SF277">
    <property type="entry name" value="OS08G0167400 PROTEIN"/>
    <property type="match status" value="1"/>
</dbReference>
<sequence>MSSSEVEKVWILEIQKFFEQEEEEEDDHMDKRTVSIFEVPKTLKAIKPEAYAPQLMAIGPYHHWREDLCEMERYKLIVAKKVQALFQSLTFQDLVDKLAKAEQKIRACYHRYLMVSGETLAWMMAIDGLFLLQFLRVFINRSESVLVQSARMSFLVDSKGKKLGYDYVLKDIMMLENQIPLLVMKKILKIQCSEVELVESMLPQMVLGVCKEIAPLELKEECVIPIMMDCPHLLGVLYHLMVPMCEESQLDEEVKNIPESEKNGANQGFWFGKIDDSTKIYRDLWQKISGLGFFKKIKNGPFKLIGVFQPIISKSASYLGISISKVGKSREGSSNGDEEKKAPRVEEIMIPSVTGLMGIGVQFHPTSGDISSVKFDPEFGIFYLPVVKLNVNSEVILRNLVAYEASAVSGPLVLARYTELMNGIVDTAKDAKILADIGIIKSELSYGEVADIWNGMSKSIRLSHVDFIDQTIKDVNKYFDNTRKVKLYRVMKSYVYGSWRGDNVNLVAF</sequence>
<dbReference type="InterPro" id="IPR004158">
    <property type="entry name" value="DUF247_pln"/>
</dbReference>
<dbReference type="Proteomes" id="UP001153076">
    <property type="component" value="Unassembled WGS sequence"/>
</dbReference>
<organism evidence="1 2">
    <name type="scientific">Carnegiea gigantea</name>
    <dbReference type="NCBI Taxonomy" id="171969"/>
    <lineage>
        <taxon>Eukaryota</taxon>
        <taxon>Viridiplantae</taxon>
        <taxon>Streptophyta</taxon>
        <taxon>Embryophyta</taxon>
        <taxon>Tracheophyta</taxon>
        <taxon>Spermatophyta</taxon>
        <taxon>Magnoliopsida</taxon>
        <taxon>eudicotyledons</taxon>
        <taxon>Gunneridae</taxon>
        <taxon>Pentapetalae</taxon>
        <taxon>Caryophyllales</taxon>
        <taxon>Cactineae</taxon>
        <taxon>Cactaceae</taxon>
        <taxon>Cactoideae</taxon>
        <taxon>Echinocereeae</taxon>
        <taxon>Carnegiea</taxon>
    </lineage>
</organism>
<proteinExistence type="predicted"/>
<dbReference type="OrthoDB" id="2356035at2759"/>
<reference evidence="1" key="1">
    <citation type="submission" date="2022-04" db="EMBL/GenBank/DDBJ databases">
        <title>Carnegiea gigantea Genome sequencing and assembly v2.</title>
        <authorList>
            <person name="Copetti D."/>
            <person name="Sanderson M.J."/>
            <person name="Burquez A."/>
            <person name="Wojciechowski M.F."/>
        </authorList>
    </citation>
    <scope>NUCLEOTIDE SEQUENCE</scope>
    <source>
        <strain evidence="1">SGP5-SGP5p</strain>
        <tissue evidence="1">Aerial part</tissue>
    </source>
</reference>
<dbReference type="Pfam" id="PF03140">
    <property type="entry name" value="DUF247"/>
    <property type="match status" value="1"/>
</dbReference>